<proteinExistence type="inferred from homology"/>
<keyword evidence="2" id="KW-0963">Cytoplasm</keyword>
<dbReference type="InterPro" id="IPR003996">
    <property type="entry name" value="RTX_toxin-activating_protC_bac"/>
</dbReference>
<dbReference type="GO" id="GO:0009404">
    <property type="term" value="P:toxin metabolic process"/>
    <property type="evidence" value="ECO:0007669"/>
    <property type="project" value="UniProtKB-UniRule"/>
</dbReference>
<dbReference type="GO" id="GO:0005737">
    <property type="term" value="C:cytoplasm"/>
    <property type="evidence" value="ECO:0007669"/>
    <property type="project" value="UniProtKB-SubCell"/>
</dbReference>
<gene>
    <name evidence="3" type="ORF">I5731_13625</name>
</gene>
<dbReference type="Proteomes" id="UP000631694">
    <property type="component" value="Unassembled WGS sequence"/>
</dbReference>
<dbReference type="GO" id="GO:0031640">
    <property type="term" value="P:killing of cells of another organism"/>
    <property type="evidence" value="ECO:0007669"/>
    <property type="project" value="UniProtKB-KW"/>
</dbReference>
<evidence type="ECO:0000313" key="4">
    <source>
        <dbReference type="Proteomes" id="UP000631694"/>
    </source>
</evidence>
<comment type="similarity">
    <text evidence="1 2">Belongs to the RTX toxin acyltransferase family.</text>
</comment>
<dbReference type="Pfam" id="PF02794">
    <property type="entry name" value="HlyC"/>
    <property type="match status" value="1"/>
</dbReference>
<name>A0A931MZB9_9HYPH</name>
<dbReference type="EC" id="2.3.1.-" evidence="2"/>
<dbReference type="RefSeq" id="WP_197311948.1">
    <property type="nucleotide sequence ID" value="NZ_JADZLT010000051.1"/>
</dbReference>
<evidence type="ECO:0000256" key="1">
    <source>
        <dbReference type="ARBA" id="ARBA00005686"/>
    </source>
</evidence>
<dbReference type="AlphaFoldDB" id="A0A931MZB9"/>
<evidence type="ECO:0000313" key="3">
    <source>
        <dbReference type="EMBL" id="MBH0238870.1"/>
    </source>
</evidence>
<organism evidence="3 4">
    <name type="scientific">Methylobrevis albus</name>
    <dbReference type="NCBI Taxonomy" id="2793297"/>
    <lineage>
        <taxon>Bacteria</taxon>
        <taxon>Pseudomonadati</taxon>
        <taxon>Pseudomonadota</taxon>
        <taxon>Alphaproteobacteria</taxon>
        <taxon>Hyphomicrobiales</taxon>
        <taxon>Pleomorphomonadaceae</taxon>
        <taxon>Methylobrevis</taxon>
    </lineage>
</organism>
<protein>
    <recommendedName>
        <fullName evidence="2">RTX toxin-activating lysine-acyltransferase</fullName>
        <ecNumber evidence="2">2.3.1.-</ecNumber>
    </recommendedName>
</protein>
<comment type="caution">
    <text evidence="3">The sequence shown here is derived from an EMBL/GenBank/DDBJ whole genome shotgun (WGS) entry which is preliminary data.</text>
</comment>
<comment type="function">
    <text evidence="2">Involved in fatty acylation of protoxin at internal lysine residues, thereby converting it to the active toxin.</text>
</comment>
<accession>A0A931MZB9</accession>
<keyword evidence="4" id="KW-1185">Reference proteome</keyword>
<reference evidence="3" key="1">
    <citation type="submission" date="2020-12" db="EMBL/GenBank/DDBJ databases">
        <title>Methylobrevis albus sp. nov., isolated from fresh water lack sediment.</title>
        <authorList>
            <person name="Zou Q."/>
        </authorList>
    </citation>
    <scope>NUCLEOTIDE SEQUENCE</scope>
    <source>
        <strain evidence="3">L22</strain>
    </source>
</reference>
<keyword evidence="2" id="KW-0012">Acyltransferase</keyword>
<keyword evidence="2" id="KW-0204">Cytolysis</keyword>
<comment type="subcellular location">
    <subcellularLocation>
        <location evidence="2">Cytoplasm</location>
    </subcellularLocation>
</comment>
<sequence length="162" mass="18660">MAKKSIEPEFPSKDAIHLYGALSFLYFRSPRHRDWPFHAIRRVIQPPIDLQQVKIFYQDGIPRGAVTWGLLGEDAERRVMANQMLEPAQWRSGKSFWLMDVLAPYEQGSAVQIIRWVKKNLPDSIDRFRFARIGADGAPKRIVESRRLRGASWGARVLSDLA</sequence>
<keyword evidence="2" id="KW-0808">Transferase</keyword>
<evidence type="ECO:0000256" key="2">
    <source>
        <dbReference type="RuleBase" id="RU368102"/>
    </source>
</evidence>
<dbReference type="EMBL" id="JADZLT010000051">
    <property type="protein sequence ID" value="MBH0238870.1"/>
    <property type="molecule type" value="Genomic_DNA"/>
</dbReference>
<dbReference type="GO" id="GO:0016746">
    <property type="term" value="F:acyltransferase activity"/>
    <property type="evidence" value="ECO:0007669"/>
    <property type="project" value="UniProtKB-UniRule"/>
</dbReference>